<organism evidence="1 2">
    <name type="scientific">Nocardia caishijiensis</name>
    <dbReference type="NCBI Taxonomy" id="184756"/>
    <lineage>
        <taxon>Bacteria</taxon>
        <taxon>Bacillati</taxon>
        <taxon>Actinomycetota</taxon>
        <taxon>Actinomycetes</taxon>
        <taxon>Mycobacteriales</taxon>
        <taxon>Nocardiaceae</taxon>
        <taxon>Nocardia</taxon>
    </lineage>
</organism>
<dbReference type="Proteomes" id="UP000798951">
    <property type="component" value="Unassembled WGS sequence"/>
</dbReference>
<name>A0ABQ6YEC9_9NOCA</name>
<evidence type="ECO:0000313" key="2">
    <source>
        <dbReference type="Proteomes" id="UP000798951"/>
    </source>
</evidence>
<dbReference type="Pfam" id="PF12079">
    <property type="entry name" value="DUF3558"/>
    <property type="match status" value="1"/>
</dbReference>
<dbReference type="InterPro" id="IPR024520">
    <property type="entry name" value="DUF3558"/>
</dbReference>
<gene>
    <name evidence="1" type="ORF">FNL39_11716</name>
</gene>
<sequence length="161" mass="17901">MRVTVAPAPHQPSRAGITVKYDPCFTVPDSVPETLGFAVETRERNDYVFEDYAFIGCEFDRLEKARFSDRMDRVGSMTVWSASITLDEIRAKNFEGSQDTNIRTRPAVSYTSRSASACYLAMNGPDGVIQIRVSDSPETDWRACAHIREAAEAIEATLPKG</sequence>
<accession>A0ABQ6YEC9</accession>
<evidence type="ECO:0000313" key="1">
    <source>
        <dbReference type="EMBL" id="KAF0835770.1"/>
    </source>
</evidence>
<comment type="caution">
    <text evidence="1">The sequence shown here is derived from an EMBL/GenBank/DDBJ whole genome shotgun (WGS) entry which is preliminary data.</text>
</comment>
<reference evidence="1 2" key="1">
    <citation type="submission" date="2019-07" db="EMBL/GenBank/DDBJ databases">
        <title>Genomic Encyclopedia of Type Strains, Phase IV (KMG-IV): sequencing the most valuable type-strain genomes for metagenomic binning, comparative biology and taxonomic classification.</title>
        <authorList>
            <person name="Goeker M."/>
        </authorList>
    </citation>
    <scope>NUCLEOTIDE SEQUENCE [LARGE SCALE GENOMIC DNA]</scope>
    <source>
        <strain evidence="1 2">DSM 44831</strain>
    </source>
</reference>
<dbReference type="EMBL" id="VMSD01000017">
    <property type="protein sequence ID" value="KAF0835770.1"/>
    <property type="molecule type" value="Genomic_DNA"/>
</dbReference>
<keyword evidence="2" id="KW-1185">Reference proteome</keyword>
<proteinExistence type="predicted"/>
<protein>
    <submittedName>
        <fullName evidence="1">Uncharacterized protein DUF3558</fullName>
    </submittedName>
</protein>